<name>A0A0K2UAK4_LEPSM</name>
<protein>
    <submittedName>
        <fullName evidence="1">Uncharacterized protein</fullName>
    </submittedName>
</protein>
<organism evidence="1">
    <name type="scientific">Lepeophtheirus salmonis</name>
    <name type="common">Salmon louse</name>
    <name type="synonym">Caligus salmonis</name>
    <dbReference type="NCBI Taxonomy" id="72036"/>
    <lineage>
        <taxon>Eukaryota</taxon>
        <taxon>Metazoa</taxon>
        <taxon>Ecdysozoa</taxon>
        <taxon>Arthropoda</taxon>
        <taxon>Crustacea</taxon>
        <taxon>Multicrustacea</taxon>
        <taxon>Hexanauplia</taxon>
        <taxon>Copepoda</taxon>
        <taxon>Siphonostomatoida</taxon>
        <taxon>Caligidae</taxon>
        <taxon>Lepeophtheirus</taxon>
    </lineage>
</organism>
<sequence length="42" mass="4788">MKSHSNTKDDCLCQPVYFLKMRALSMNIVDIVLPGKANNNNY</sequence>
<dbReference type="EMBL" id="HACA01017601">
    <property type="protein sequence ID" value="CDW34962.1"/>
    <property type="molecule type" value="Transcribed_RNA"/>
</dbReference>
<reference evidence="1" key="1">
    <citation type="submission" date="2014-05" db="EMBL/GenBank/DDBJ databases">
        <authorList>
            <person name="Chronopoulou M."/>
        </authorList>
    </citation>
    <scope>NUCLEOTIDE SEQUENCE</scope>
    <source>
        <tissue evidence="1">Whole organism</tissue>
    </source>
</reference>
<evidence type="ECO:0000313" key="1">
    <source>
        <dbReference type="EMBL" id="CDW34962.1"/>
    </source>
</evidence>
<proteinExistence type="predicted"/>
<dbReference type="AlphaFoldDB" id="A0A0K2UAK4"/>
<accession>A0A0K2UAK4</accession>